<dbReference type="Proteomes" id="UP000070319">
    <property type="component" value="Unassembled WGS sequence"/>
</dbReference>
<sequence>MLQWLCKSPQKYFRLLAEGIIFFPAAVPRWHADNKLPETANPRKDQLVFFKKLLLFMVFI</sequence>
<protein>
    <submittedName>
        <fullName evidence="1">Uncharacterized protein</fullName>
    </submittedName>
</protein>
<organism evidence="1">
    <name type="scientific">Bacteroides intestinalis</name>
    <dbReference type="NCBI Taxonomy" id="329854"/>
    <lineage>
        <taxon>Bacteria</taxon>
        <taxon>Pseudomonadati</taxon>
        <taxon>Bacteroidota</taxon>
        <taxon>Bacteroidia</taxon>
        <taxon>Bacteroidales</taxon>
        <taxon>Bacteroidaceae</taxon>
        <taxon>Bacteroides</taxon>
    </lineage>
</organism>
<gene>
    <name evidence="1" type="ORF">HMPREF2531_05021</name>
</gene>
<reference evidence="1 2" key="1">
    <citation type="submission" date="2016-02" db="EMBL/GenBank/DDBJ databases">
        <authorList>
            <person name="Wen L."/>
            <person name="He K."/>
            <person name="Yang H."/>
        </authorList>
    </citation>
    <scope>NUCLEOTIDE SEQUENCE [LARGE SCALE GENOMIC DNA]</scope>
    <source>
        <strain evidence="1 2">KLE1704</strain>
    </source>
</reference>
<comment type="caution">
    <text evidence="1">The sequence shown here is derived from an EMBL/GenBank/DDBJ whole genome shotgun (WGS) entry which is preliminary data.</text>
</comment>
<dbReference type="AlphaFoldDB" id="A0A139KPK5"/>
<evidence type="ECO:0000313" key="1">
    <source>
        <dbReference type="EMBL" id="KXT41117.1"/>
    </source>
</evidence>
<evidence type="ECO:0000313" key="2">
    <source>
        <dbReference type="Proteomes" id="UP000070319"/>
    </source>
</evidence>
<proteinExistence type="predicted"/>
<accession>A0A139KPK5</accession>
<dbReference type="EMBL" id="LTDF01000175">
    <property type="protein sequence ID" value="KXT41117.1"/>
    <property type="molecule type" value="Genomic_DNA"/>
</dbReference>
<name>A0A139KPK5_9BACE</name>